<dbReference type="Proteomes" id="UP000001876">
    <property type="component" value="Unassembled WGS sequence"/>
</dbReference>
<dbReference type="Pfam" id="PF01204">
    <property type="entry name" value="Trehalase"/>
    <property type="match status" value="2"/>
</dbReference>
<evidence type="ECO:0000256" key="3">
    <source>
        <dbReference type="ARBA" id="ARBA00023295"/>
    </source>
</evidence>
<reference evidence="6 7" key="1">
    <citation type="journal article" date="2009" name="Science">
        <title>Green evolution and dynamic adaptations revealed by genomes of the marine picoeukaryotes Micromonas.</title>
        <authorList>
            <person name="Worden A.Z."/>
            <person name="Lee J.H."/>
            <person name="Mock T."/>
            <person name="Rouze P."/>
            <person name="Simmons M.P."/>
            <person name="Aerts A.L."/>
            <person name="Allen A.E."/>
            <person name="Cuvelier M.L."/>
            <person name="Derelle E."/>
            <person name="Everett M.V."/>
            <person name="Foulon E."/>
            <person name="Grimwood J."/>
            <person name="Gundlach H."/>
            <person name="Henrissat B."/>
            <person name="Napoli C."/>
            <person name="McDonald S.M."/>
            <person name="Parker M.S."/>
            <person name="Rombauts S."/>
            <person name="Salamov A."/>
            <person name="Von Dassow P."/>
            <person name="Badger J.H."/>
            <person name="Coutinho P.M."/>
            <person name="Demir E."/>
            <person name="Dubchak I."/>
            <person name="Gentemann C."/>
            <person name="Eikrem W."/>
            <person name="Gready J.E."/>
            <person name="John U."/>
            <person name="Lanier W."/>
            <person name="Lindquist E.A."/>
            <person name="Lucas S."/>
            <person name="Mayer K.F."/>
            <person name="Moreau H."/>
            <person name="Not F."/>
            <person name="Otillar R."/>
            <person name="Panaud O."/>
            <person name="Pangilinan J."/>
            <person name="Paulsen I."/>
            <person name="Piegu B."/>
            <person name="Poliakov A."/>
            <person name="Robbens S."/>
            <person name="Schmutz J."/>
            <person name="Toulza E."/>
            <person name="Wyss T."/>
            <person name="Zelensky A."/>
            <person name="Zhou K."/>
            <person name="Armbrust E.V."/>
            <person name="Bhattacharya D."/>
            <person name="Goodenough U.W."/>
            <person name="Van de Peer Y."/>
            <person name="Grigoriev I.V."/>
        </authorList>
    </citation>
    <scope>NUCLEOTIDE SEQUENCE [LARGE SCALE GENOMIC DNA]</scope>
    <source>
        <strain evidence="6 7">CCMP1545</strain>
    </source>
</reference>
<dbReference type="AlphaFoldDB" id="C1MUP2"/>
<feature type="region of interest" description="Disordered" evidence="5">
    <location>
        <begin position="251"/>
        <end position="285"/>
    </location>
</feature>
<dbReference type="STRING" id="564608.C1MUP2"/>
<evidence type="ECO:0000313" key="7">
    <source>
        <dbReference type="Proteomes" id="UP000001876"/>
    </source>
</evidence>
<dbReference type="OMA" id="KMAHYVV"/>
<keyword evidence="3 4" id="KW-0326">Glycosidase</keyword>
<dbReference type="KEGG" id="mpp:MICPUCDRAFT_1967"/>
<feature type="compositionally biased region" description="Gly residues" evidence="5">
    <location>
        <begin position="149"/>
        <end position="160"/>
    </location>
</feature>
<feature type="non-terminal residue" evidence="6">
    <location>
        <position position="501"/>
    </location>
</feature>
<dbReference type="InterPro" id="IPR001661">
    <property type="entry name" value="Glyco_hydro_37"/>
</dbReference>
<dbReference type="Gene3D" id="1.50.10.10">
    <property type="match status" value="1"/>
</dbReference>
<dbReference type="PANTHER" id="PTHR23403:SF1">
    <property type="entry name" value="TREHALASE"/>
    <property type="match status" value="1"/>
</dbReference>
<keyword evidence="2 4" id="KW-0378">Hydrolase</keyword>
<comment type="catalytic activity">
    <reaction evidence="4">
        <text>alpha,alpha-trehalose + H2O = alpha-D-glucose + beta-D-glucose</text>
        <dbReference type="Rhea" id="RHEA:32675"/>
        <dbReference type="ChEBI" id="CHEBI:15377"/>
        <dbReference type="ChEBI" id="CHEBI:15903"/>
        <dbReference type="ChEBI" id="CHEBI:16551"/>
        <dbReference type="ChEBI" id="CHEBI:17925"/>
        <dbReference type="EC" id="3.2.1.28"/>
    </reaction>
</comment>
<evidence type="ECO:0000256" key="5">
    <source>
        <dbReference type="SAM" id="MobiDB-lite"/>
    </source>
</evidence>
<gene>
    <name evidence="6" type="ORF">MICPUCDRAFT_1967</name>
</gene>
<dbReference type="GeneID" id="9684669"/>
<dbReference type="EMBL" id="GG663740">
    <property type="protein sequence ID" value="EEH56361.1"/>
    <property type="molecule type" value="Genomic_DNA"/>
</dbReference>
<dbReference type="GO" id="GO:0004555">
    <property type="term" value="F:alpha,alpha-trehalase activity"/>
    <property type="evidence" value="ECO:0007669"/>
    <property type="project" value="UniProtKB-EC"/>
</dbReference>
<dbReference type="PRINTS" id="PR00744">
    <property type="entry name" value="GLHYDRLASE37"/>
</dbReference>
<evidence type="ECO:0000256" key="1">
    <source>
        <dbReference type="ARBA" id="ARBA00005615"/>
    </source>
</evidence>
<keyword evidence="7" id="KW-1185">Reference proteome</keyword>
<organism evidence="7">
    <name type="scientific">Micromonas pusilla (strain CCMP1545)</name>
    <name type="common">Picoplanktonic green alga</name>
    <dbReference type="NCBI Taxonomy" id="564608"/>
    <lineage>
        <taxon>Eukaryota</taxon>
        <taxon>Viridiplantae</taxon>
        <taxon>Chlorophyta</taxon>
        <taxon>Mamiellophyceae</taxon>
        <taxon>Mamiellales</taxon>
        <taxon>Mamiellaceae</taxon>
        <taxon>Micromonas</taxon>
    </lineage>
</organism>
<comment type="similarity">
    <text evidence="1 4">Belongs to the glycosyl hydrolase 37 family.</text>
</comment>
<dbReference type="RefSeq" id="XP_003059229.1">
    <property type="nucleotide sequence ID" value="XM_003059183.1"/>
</dbReference>
<sequence length="501" mass="53868">DWTEDGPPFAASIAREDLRSFARSVHALWPSLARAPSSSSSDALAEARAPRDTLIPTPHVSLVPGERFRETYYWDSYWVVVGLLASGMRDAAEGVARNMLHLVKTRGFVPNGARVYYLNRSQPPVLAAAVLAVVEAHRASSGGDDGDGGDGGGGGGGGGGGEALARDALPLLLAEYEYLTRPERVVRVVGASGTPRAMSRYWANTDAPRPESWREDVALATEECGFDVDSSEAKAMWREIATAAESGHDFSSRWLEDDAADDDDDDGVGSGGVGGDAPPTPASLRSIRTTRIVPADLNGFMLKTESCVSRIARLVGDDVVAETFDARATERASAMRDVCWDDAHGRWRDVVLPRRAEGFVRGVYASDYVPLWCGAASLDPKLALECVKSIRSSGLILPGGVASSLRHTGHQWDYPNAWAPLAHVVVEGLDAHGGDEGKKLAREIAVRWVESNATLFRKTGYMHEKYDARTPGERPGGGGEYVPQRGFGWSNGVALAFLEKY</sequence>
<name>C1MUP2_MICPC</name>
<feature type="compositionally biased region" description="Acidic residues" evidence="5">
    <location>
        <begin position="257"/>
        <end position="267"/>
    </location>
</feature>
<feature type="non-terminal residue" evidence="6">
    <location>
        <position position="1"/>
    </location>
</feature>
<dbReference type="InterPro" id="IPR008928">
    <property type="entry name" value="6-hairpin_glycosidase_sf"/>
</dbReference>
<protein>
    <recommendedName>
        <fullName evidence="4">Trehalase</fullName>
        <ecNumber evidence="4">3.2.1.28</ecNumber>
    </recommendedName>
    <alternativeName>
        <fullName evidence="4">Alpha-trehalose glucohydrolase</fullName>
    </alternativeName>
</protein>
<evidence type="ECO:0000256" key="4">
    <source>
        <dbReference type="RuleBase" id="RU361180"/>
    </source>
</evidence>
<dbReference type="InterPro" id="IPR018232">
    <property type="entry name" value="Glyco_hydro_37_CS"/>
</dbReference>
<dbReference type="PROSITE" id="PS00928">
    <property type="entry name" value="TREHALASE_2"/>
    <property type="match status" value="1"/>
</dbReference>
<dbReference type="EC" id="3.2.1.28" evidence="4"/>
<dbReference type="GO" id="GO:0005993">
    <property type="term" value="P:trehalose catabolic process"/>
    <property type="evidence" value="ECO:0007669"/>
    <property type="project" value="TreeGrafter"/>
</dbReference>
<proteinExistence type="inferred from homology"/>
<dbReference type="PANTHER" id="PTHR23403">
    <property type="entry name" value="TREHALASE"/>
    <property type="match status" value="1"/>
</dbReference>
<feature type="region of interest" description="Disordered" evidence="5">
    <location>
        <begin position="139"/>
        <end position="160"/>
    </location>
</feature>
<evidence type="ECO:0000313" key="6">
    <source>
        <dbReference type="EMBL" id="EEH56361.1"/>
    </source>
</evidence>
<dbReference type="eggNOG" id="KOG0602">
    <property type="taxonomic scope" value="Eukaryota"/>
</dbReference>
<accession>C1MUP2</accession>
<evidence type="ECO:0000256" key="2">
    <source>
        <dbReference type="ARBA" id="ARBA00022801"/>
    </source>
</evidence>
<dbReference type="SUPFAM" id="SSF48208">
    <property type="entry name" value="Six-hairpin glycosidases"/>
    <property type="match status" value="1"/>
</dbReference>
<dbReference type="InterPro" id="IPR012341">
    <property type="entry name" value="6hp_glycosidase-like_sf"/>
</dbReference>
<dbReference type="OrthoDB" id="3542292at2759"/>